<dbReference type="SUPFAM" id="SSF53686">
    <property type="entry name" value="Tryptophan synthase beta subunit-like PLP-dependent enzymes"/>
    <property type="match status" value="1"/>
</dbReference>
<evidence type="ECO:0000256" key="4">
    <source>
        <dbReference type="PIRSR" id="PIRSR006278-1"/>
    </source>
</evidence>
<dbReference type="InterPro" id="IPR001926">
    <property type="entry name" value="TrpB-like_PALP"/>
</dbReference>
<dbReference type="InterPro" id="IPR036052">
    <property type="entry name" value="TrpB-like_PALP_sf"/>
</dbReference>
<dbReference type="Proteomes" id="UP000198984">
    <property type="component" value="Unassembled WGS sequence"/>
</dbReference>
<dbReference type="Pfam" id="PF00291">
    <property type="entry name" value="PALP"/>
    <property type="match status" value="1"/>
</dbReference>
<protein>
    <submittedName>
        <fullName evidence="7">1-aminocyclopropane-1-carboxylate deaminase</fullName>
    </submittedName>
</protein>
<feature type="active site" description="Nucleophile" evidence="4">
    <location>
        <position position="75"/>
    </location>
</feature>
<dbReference type="AlphaFoldDB" id="A0A1H7WEU1"/>
<evidence type="ECO:0000313" key="7">
    <source>
        <dbReference type="EMBL" id="SEM20086.1"/>
    </source>
</evidence>
<dbReference type="RefSeq" id="WP_202909263.1">
    <property type="nucleotide sequence ID" value="NZ_FOBB01000003.1"/>
</dbReference>
<evidence type="ECO:0000259" key="6">
    <source>
        <dbReference type="Pfam" id="PF00291"/>
    </source>
</evidence>
<dbReference type="Gene3D" id="3.40.50.1100">
    <property type="match status" value="2"/>
</dbReference>
<dbReference type="PANTHER" id="PTHR43780">
    <property type="entry name" value="1-AMINOCYCLOPROPANE-1-CARBOXYLATE DEAMINASE-RELATED"/>
    <property type="match status" value="1"/>
</dbReference>
<feature type="modified residue" description="N6-(pyridoxal phosphate)lysine" evidence="5">
    <location>
        <position position="48"/>
    </location>
</feature>
<evidence type="ECO:0000256" key="3">
    <source>
        <dbReference type="ARBA" id="ARBA00022898"/>
    </source>
</evidence>
<comment type="cofactor">
    <cofactor evidence="1">
        <name>pyridoxal 5'-phosphate</name>
        <dbReference type="ChEBI" id="CHEBI:597326"/>
    </cofactor>
</comment>
<dbReference type="STRING" id="573321.SAMN04488505_103649"/>
<accession>A0A1H7WEU1</accession>
<sequence>MDHRPWTMDQLNYSNITLQPIQPAWLPPQLEAAMLRLDLLHPEVSGNKWFKLKQNLEQAKAAGQTRIVTFGGAWSNHIAATAAACRLAGLQSTGIIRGEAAPVLSLTLQQAQRYGMQLHFISREAYKQKDNTDWEVQYPDGFIIPEGGHNAAGAAGCKEILSLAPTQHFTHILCPAGTGTTLAGLINSAQPQQQVLGIAVLKGGTYLQQEVETLLESSATANWELLQGFHGGGYAKVSLELIDFINDFYTQTGVPLDMIYTGKMAWGLQQLVQQGYFPPGSRLLLIHTGGLQGNLSLPSGVLCF</sequence>
<proteinExistence type="inferred from homology"/>
<evidence type="ECO:0000256" key="1">
    <source>
        <dbReference type="ARBA" id="ARBA00001933"/>
    </source>
</evidence>
<name>A0A1H7WEU1_9BACT</name>
<reference evidence="7 8" key="1">
    <citation type="submission" date="2016-10" db="EMBL/GenBank/DDBJ databases">
        <authorList>
            <person name="de Groot N.N."/>
        </authorList>
    </citation>
    <scope>NUCLEOTIDE SEQUENCE [LARGE SCALE GENOMIC DNA]</scope>
    <source>
        <strain evidence="7 8">DSM 21039</strain>
    </source>
</reference>
<keyword evidence="3 5" id="KW-0663">Pyridoxal phosphate</keyword>
<dbReference type="InterPro" id="IPR027278">
    <property type="entry name" value="ACCD_DCysDesulf"/>
</dbReference>
<keyword evidence="8" id="KW-1185">Reference proteome</keyword>
<dbReference type="EMBL" id="FOBB01000003">
    <property type="protein sequence ID" value="SEM20086.1"/>
    <property type="molecule type" value="Genomic_DNA"/>
</dbReference>
<dbReference type="PANTHER" id="PTHR43780:SF2">
    <property type="entry name" value="1-AMINOCYCLOPROPANE-1-CARBOXYLATE DEAMINASE-RELATED"/>
    <property type="match status" value="1"/>
</dbReference>
<organism evidence="7 8">
    <name type="scientific">Chitinophaga rupis</name>
    <dbReference type="NCBI Taxonomy" id="573321"/>
    <lineage>
        <taxon>Bacteria</taxon>
        <taxon>Pseudomonadati</taxon>
        <taxon>Bacteroidota</taxon>
        <taxon>Chitinophagia</taxon>
        <taxon>Chitinophagales</taxon>
        <taxon>Chitinophagaceae</taxon>
        <taxon>Chitinophaga</taxon>
    </lineage>
</organism>
<feature type="domain" description="Tryptophan synthase beta chain-like PALP" evidence="6">
    <location>
        <begin position="34"/>
        <end position="289"/>
    </location>
</feature>
<dbReference type="PIRSF" id="PIRSF006278">
    <property type="entry name" value="ACCD_DCysDesulf"/>
    <property type="match status" value="1"/>
</dbReference>
<dbReference type="GO" id="GO:0019148">
    <property type="term" value="F:D-cysteine desulfhydrase activity"/>
    <property type="evidence" value="ECO:0007669"/>
    <property type="project" value="TreeGrafter"/>
</dbReference>
<evidence type="ECO:0000256" key="2">
    <source>
        <dbReference type="ARBA" id="ARBA00008639"/>
    </source>
</evidence>
<evidence type="ECO:0000313" key="8">
    <source>
        <dbReference type="Proteomes" id="UP000198984"/>
    </source>
</evidence>
<evidence type="ECO:0000256" key="5">
    <source>
        <dbReference type="PIRSR" id="PIRSR006278-2"/>
    </source>
</evidence>
<comment type="similarity">
    <text evidence="2">Belongs to the ACC deaminase/D-cysteine desulfhydrase family.</text>
</comment>
<gene>
    <name evidence="7" type="ORF">SAMN04488505_103649</name>
</gene>